<reference evidence="1 2" key="1">
    <citation type="submission" date="2018-03" db="EMBL/GenBank/DDBJ databases">
        <authorList>
            <person name="Guldener U."/>
        </authorList>
    </citation>
    <scope>NUCLEOTIDE SEQUENCE [LARGE SCALE GENOMIC DNA]</scope>
    <source>
        <strain evidence="1 2">NBRC100155</strain>
    </source>
</reference>
<evidence type="ECO:0000313" key="2">
    <source>
        <dbReference type="Proteomes" id="UP000324022"/>
    </source>
</evidence>
<accession>A0A5C3DQY0</accession>
<keyword evidence="2" id="KW-1185">Reference proteome</keyword>
<organism evidence="1 2">
    <name type="scientific">Ustilago trichophora</name>
    <dbReference type="NCBI Taxonomy" id="86804"/>
    <lineage>
        <taxon>Eukaryota</taxon>
        <taxon>Fungi</taxon>
        <taxon>Dikarya</taxon>
        <taxon>Basidiomycota</taxon>
        <taxon>Ustilaginomycotina</taxon>
        <taxon>Ustilaginomycetes</taxon>
        <taxon>Ustilaginales</taxon>
        <taxon>Ustilaginaceae</taxon>
        <taxon>Ustilago</taxon>
    </lineage>
</organism>
<protein>
    <submittedName>
        <fullName evidence="1">Uncharacterized protein</fullName>
    </submittedName>
</protein>
<dbReference type="Proteomes" id="UP000324022">
    <property type="component" value="Unassembled WGS sequence"/>
</dbReference>
<proteinExistence type="predicted"/>
<dbReference type="AlphaFoldDB" id="A0A5C3DQY0"/>
<dbReference type="EMBL" id="OOIN01000002">
    <property type="protein sequence ID" value="SPO20794.1"/>
    <property type="molecule type" value="Genomic_DNA"/>
</dbReference>
<gene>
    <name evidence="1" type="ORF">UTRI_00271</name>
</gene>
<name>A0A5C3DQY0_9BASI</name>
<sequence>MPANELKWQRPRTADLRLNLVAPTLLRLPLKLGKISVPSSFDFSHCPTPSLSFSLKKQLPMKSAIFAIFAKGRKVQLEGRPWIGSGRVNTCRLWMETGTTMMRIVSRLYTDRTACGMPKIILCNLKAAAPVAWHARPRLFRGVEKLSGHT</sequence>
<evidence type="ECO:0000313" key="1">
    <source>
        <dbReference type="EMBL" id="SPO20794.1"/>
    </source>
</evidence>